<dbReference type="Proteomes" id="UP001302367">
    <property type="component" value="Chromosome 3"/>
</dbReference>
<dbReference type="EMBL" id="CP134186">
    <property type="protein sequence ID" value="WPA99456.1"/>
    <property type="molecule type" value="Genomic_DNA"/>
</dbReference>
<evidence type="ECO:0000313" key="3">
    <source>
        <dbReference type="Proteomes" id="UP001302367"/>
    </source>
</evidence>
<organism evidence="2 3">
    <name type="scientific">Cercospora beticola</name>
    <name type="common">Sugarbeet leaf spot fungus</name>
    <dbReference type="NCBI Taxonomy" id="122368"/>
    <lineage>
        <taxon>Eukaryota</taxon>
        <taxon>Fungi</taxon>
        <taxon>Dikarya</taxon>
        <taxon>Ascomycota</taxon>
        <taxon>Pezizomycotina</taxon>
        <taxon>Dothideomycetes</taxon>
        <taxon>Dothideomycetidae</taxon>
        <taxon>Mycosphaerellales</taxon>
        <taxon>Mycosphaerellaceae</taxon>
        <taxon>Cercospora</taxon>
    </lineage>
</organism>
<proteinExistence type="predicted"/>
<sequence>MALSSNIVVTALAIWSLCCTSARGWNVTSNHPEFLTDDLESQVLRLVSDTTSLSLDGTGAQIDAIHFGTLEDAWAANLLGSKLERLSDSLSASGLINDIIGRQVQTACGQPNCDTPQSAQDQIASLEVNRRTIIAACGAINWAGIPTGITLASIVVSGLLCNGGIRCQIVIGIALSAGQTGLVSLTQSKCEGLLQETAERCEGYGGSATCQILDGSDRSTIGHSKSVSTEFVDALGPCRENADAECASVEIDA</sequence>
<name>A0ABZ0NIS0_CERBT</name>
<feature type="chain" id="PRO_5047195852" evidence="1">
    <location>
        <begin position="25"/>
        <end position="253"/>
    </location>
</feature>
<reference evidence="2 3" key="1">
    <citation type="submission" date="2023-09" db="EMBL/GenBank/DDBJ databases">
        <title>Complete-Gapless Cercospora beticola genome.</title>
        <authorList>
            <person name="Wyatt N.A."/>
            <person name="Spanner R.E."/>
            <person name="Bolton M.D."/>
        </authorList>
    </citation>
    <scope>NUCLEOTIDE SEQUENCE [LARGE SCALE GENOMIC DNA]</scope>
    <source>
        <strain evidence="2">Cb09-40</strain>
    </source>
</reference>
<keyword evidence="3" id="KW-1185">Reference proteome</keyword>
<feature type="signal peptide" evidence="1">
    <location>
        <begin position="1"/>
        <end position="24"/>
    </location>
</feature>
<dbReference type="GeneID" id="90644054"/>
<accession>A0ABZ0NIS0</accession>
<dbReference type="RefSeq" id="XP_065458589.1">
    <property type="nucleotide sequence ID" value="XM_065602517.1"/>
</dbReference>
<evidence type="ECO:0000256" key="1">
    <source>
        <dbReference type="SAM" id="SignalP"/>
    </source>
</evidence>
<protein>
    <submittedName>
        <fullName evidence="2">Uncharacterized protein</fullName>
    </submittedName>
</protein>
<keyword evidence="1" id="KW-0732">Signal</keyword>
<evidence type="ECO:0000313" key="2">
    <source>
        <dbReference type="EMBL" id="WPA99456.1"/>
    </source>
</evidence>
<gene>
    <name evidence="2" type="ORF">RHO25_004073</name>
</gene>